<feature type="transmembrane region" description="Helical" evidence="1">
    <location>
        <begin position="89"/>
        <end position="108"/>
    </location>
</feature>
<accession>A0A0L0FRX4</accession>
<name>A0A0L0FRX4_9EUKA</name>
<keyword evidence="1" id="KW-0472">Membrane</keyword>
<evidence type="ECO:0000313" key="2">
    <source>
        <dbReference type="EMBL" id="KNC79331.1"/>
    </source>
</evidence>
<keyword evidence="1" id="KW-0812">Transmembrane</keyword>
<evidence type="ECO:0000256" key="1">
    <source>
        <dbReference type="SAM" id="Phobius"/>
    </source>
</evidence>
<gene>
    <name evidence="2" type="ORF">SARC_08280</name>
</gene>
<dbReference type="GeneID" id="25908784"/>
<dbReference type="AlphaFoldDB" id="A0A0L0FRX4"/>
<protein>
    <recommendedName>
        <fullName evidence="4">Major facilitator superfamily (MFS) profile domain-containing protein</fullName>
    </recommendedName>
</protein>
<dbReference type="Proteomes" id="UP000054560">
    <property type="component" value="Unassembled WGS sequence"/>
</dbReference>
<evidence type="ECO:0000313" key="3">
    <source>
        <dbReference type="Proteomes" id="UP000054560"/>
    </source>
</evidence>
<proteinExistence type="predicted"/>
<feature type="transmembrane region" description="Helical" evidence="1">
    <location>
        <begin position="120"/>
        <end position="138"/>
    </location>
</feature>
<dbReference type="OrthoDB" id="28755at2759"/>
<sequence length="150" mass="15807">IVIAGGLSMLMNRGILVKTRFVWPALLVIGCLLMIGFTFITGSAYAYVIGVGMAIPISGINASPLAIVGKYIQEDDKESGDEAKVGPQFGLLNLFIVVPQIIVTLVAAEMRVSNGLEAVMVVNGVAFGIAAIVASLSARTQITNEQYVHL</sequence>
<organism evidence="2 3">
    <name type="scientific">Sphaeroforma arctica JP610</name>
    <dbReference type="NCBI Taxonomy" id="667725"/>
    <lineage>
        <taxon>Eukaryota</taxon>
        <taxon>Ichthyosporea</taxon>
        <taxon>Ichthyophonida</taxon>
        <taxon>Sphaeroforma</taxon>
    </lineage>
</organism>
<dbReference type="RefSeq" id="XP_014153233.1">
    <property type="nucleotide sequence ID" value="XM_014297758.1"/>
</dbReference>
<feature type="non-terminal residue" evidence="2">
    <location>
        <position position="1"/>
    </location>
</feature>
<feature type="transmembrane region" description="Helical" evidence="1">
    <location>
        <begin position="46"/>
        <end position="68"/>
    </location>
</feature>
<reference evidence="2 3" key="1">
    <citation type="submission" date="2011-02" db="EMBL/GenBank/DDBJ databases">
        <title>The Genome Sequence of Sphaeroforma arctica JP610.</title>
        <authorList>
            <consortium name="The Broad Institute Genome Sequencing Platform"/>
            <person name="Russ C."/>
            <person name="Cuomo C."/>
            <person name="Young S.K."/>
            <person name="Zeng Q."/>
            <person name="Gargeya S."/>
            <person name="Alvarado L."/>
            <person name="Berlin A."/>
            <person name="Chapman S.B."/>
            <person name="Chen Z."/>
            <person name="Freedman E."/>
            <person name="Gellesch M."/>
            <person name="Goldberg J."/>
            <person name="Griggs A."/>
            <person name="Gujja S."/>
            <person name="Heilman E."/>
            <person name="Heiman D."/>
            <person name="Howarth C."/>
            <person name="Mehta T."/>
            <person name="Neiman D."/>
            <person name="Pearson M."/>
            <person name="Roberts A."/>
            <person name="Saif S."/>
            <person name="Shea T."/>
            <person name="Shenoy N."/>
            <person name="Sisk P."/>
            <person name="Stolte C."/>
            <person name="Sykes S."/>
            <person name="White J."/>
            <person name="Yandava C."/>
            <person name="Burger G."/>
            <person name="Gray M.W."/>
            <person name="Holland P.W.H."/>
            <person name="King N."/>
            <person name="Lang F.B.F."/>
            <person name="Roger A.J."/>
            <person name="Ruiz-Trillo I."/>
            <person name="Haas B."/>
            <person name="Nusbaum C."/>
            <person name="Birren B."/>
        </authorList>
    </citation>
    <scope>NUCLEOTIDE SEQUENCE [LARGE SCALE GENOMIC DNA]</scope>
    <source>
        <strain evidence="2 3">JP610</strain>
    </source>
</reference>
<keyword evidence="1" id="KW-1133">Transmembrane helix</keyword>
<keyword evidence="3" id="KW-1185">Reference proteome</keyword>
<evidence type="ECO:0008006" key="4">
    <source>
        <dbReference type="Google" id="ProtNLM"/>
    </source>
</evidence>
<dbReference type="SUPFAM" id="SSF103473">
    <property type="entry name" value="MFS general substrate transporter"/>
    <property type="match status" value="1"/>
</dbReference>
<dbReference type="InterPro" id="IPR036259">
    <property type="entry name" value="MFS_trans_sf"/>
</dbReference>
<dbReference type="EMBL" id="KQ242324">
    <property type="protein sequence ID" value="KNC79331.1"/>
    <property type="molecule type" value="Genomic_DNA"/>
</dbReference>
<feature type="transmembrane region" description="Helical" evidence="1">
    <location>
        <begin position="21"/>
        <end position="40"/>
    </location>
</feature>